<name>A0A7T8K8P6_CALRO</name>
<protein>
    <submittedName>
        <fullName evidence="1">Transposable element tcb2 transposase</fullName>
    </submittedName>
</protein>
<dbReference type="GO" id="GO:0003676">
    <property type="term" value="F:nucleic acid binding"/>
    <property type="evidence" value="ECO:0007669"/>
    <property type="project" value="InterPro"/>
</dbReference>
<reference evidence="2" key="1">
    <citation type="submission" date="2021-01" db="EMBL/GenBank/DDBJ databases">
        <title>Caligus Genome Assembly.</title>
        <authorList>
            <person name="Gallardo-Escarate C."/>
        </authorList>
    </citation>
    <scope>NUCLEOTIDE SEQUENCE [LARGE SCALE GENOMIC DNA]</scope>
</reference>
<proteinExistence type="predicted"/>
<feature type="non-terminal residue" evidence="1">
    <location>
        <position position="1"/>
    </location>
</feature>
<evidence type="ECO:0000313" key="1">
    <source>
        <dbReference type="EMBL" id="QQP51042.1"/>
    </source>
</evidence>
<dbReference type="Gene3D" id="3.30.420.10">
    <property type="entry name" value="Ribonuclease H-like superfamily/Ribonuclease H"/>
    <property type="match status" value="1"/>
</dbReference>
<dbReference type="AlphaFoldDB" id="A0A7T8K8P6"/>
<organism evidence="1 2">
    <name type="scientific">Caligus rogercresseyi</name>
    <name type="common">Sea louse</name>
    <dbReference type="NCBI Taxonomy" id="217165"/>
    <lineage>
        <taxon>Eukaryota</taxon>
        <taxon>Metazoa</taxon>
        <taxon>Ecdysozoa</taxon>
        <taxon>Arthropoda</taxon>
        <taxon>Crustacea</taxon>
        <taxon>Multicrustacea</taxon>
        <taxon>Hexanauplia</taxon>
        <taxon>Copepoda</taxon>
        <taxon>Siphonostomatoida</taxon>
        <taxon>Caligidae</taxon>
        <taxon>Caligus</taxon>
    </lineage>
</organism>
<dbReference type="Proteomes" id="UP000595437">
    <property type="component" value="Chromosome 8"/>
</dbReference>
<evidence type="ECO:0000313" key="2">
    <source>
        <dbReference type="Proteomes" id="UP000595437"/>
    </source>
</evidence>
<dbReference type="InterPro" id="IPR036397">
    <property type="entry name" value="RNaseH_sf"/>
</dbReference>
<sequence>HWGSSAAMGQSYPTLFRPKEKVNTKVYLNVLKTVVVLWMDSVASGTLCTFQQDSAPVHKAKLVQSWLKNNVPNFWDSNTWPPNSPGLKLMRLPLVCATYHSNVASLMASIKSEMNNWILWRPPRLWEVQASFGDILRLRAAIL</sequence>
<dbReference type="EMBL" id="CP045897">
    <property type="protein sequence ID" value="QQP51042.1"/>
    <property type="molecule type" value="Genomic_DNA"/>
</dbReference>
<gene>
    <name evidence="1" type="ORF">FKW44_012253</name>
</gene>
<accession>A0A7T8K8P6</accession>
<dbReference type="OrthoDB" id="2283219at2759"/>
<keyword evidence="2" id="KW-1185">Reference proteome</keyword>